<sequence>MTMSSLAEQLKAYSQAAAAQAKKKYWGARRRPWGKYSAEIRNPLVGNREYQRVWLGTFKTAEEAAWAYDAAARVIHGDDHAKTNFPASSPTPKPDQIQDPNLRSMLLYFDLARFLRSNRHTAGATTPVLPPPPPPAPAIAVPPPATVESEISPVVEEVIAAPAPAPEQVSEPETEKEKEKEKGEVAGSEVAPVIDDLFLEAPIMSPEWGDIDLDYSSLLDDVPVYFQPSMFDDEPFEQQRKKPKLVGDYTPTDSYEKMMIDIIGGFDDYMASSSSSQHPAPGDGQAPQ</sequence>
<evidence type="ECO:0000256" key="3">
    <source>
        <dbReference type="ARBA" id="ARBA00023125"/>
    </source>
</evidence>
<dbReference type="InterPro" id="IPR036955">
    <property type="entry name" value="AP2/ERF_dom_sf"/>
</dbReference>
<organism evidence="8 9">
    <name type="scientific">Leersia perrieri</name>
    <dbReference type="NCBI Taxonomy" id="77586"/>
    <lineage>
        <taxon>Eukaryota</taxon>
        <taxon>Viridiplantae</taxon>
        <taxon>Streptophyta</taxon>
        <taxon>Embryophyta</taxon>
        <taxon>Tracheophyta</taxon>
        <taxon>Spermatophyta</taxon>
        <taxon>Magnoliopsida</taxon>
        <taxon>Liliopsida</taxon>
        <taxon>Poales</taxon>
        <taxon>Poaceae</taxon>
        <taxon>BOP clade</taxon>
        <taxon>Oryzoideae</taxon>
        <taxon>Oryzeae</taxon>
        <taxon>Oryzinae</taxon>
        <taxon>Leersia</taxon>
    </lineage>
</organism>
<dbReference type="Gramene" id="LPERR06G18300.1">
    <property type="protein sequence ID" value="LPERR06G18300.1"/>
    <property type="gene ID" value="LPERR06G18300"/>
</dbReference>
<dbReference type="InterPro" id="IPR044808">
    <property type="entry name" value="ERF_plant"/>
</dbReference>
<dbReference type="GO" id="GO:0009873">
    <property type="term" value="P:ethylene-activated signaling pathway"/>
    <property type="evidence" value="ECO:0007669"/>
    <property type="project" value="InterPro"/>
</dbReference>
<protein>
    <recommendedName>
        <fullName evidence="7">AP2/ERF domain-containing protein</fullName>
    </recommendedName>
</protein>
<proteinExistence type="predicted"/>
<dbReference type="PROSITE" id="PS51032">
    <property type="entry name" value="AP2_ERF"/>
    <property type="match status" value="1"/>
</dbReference>
<dbReference type="SUPFAM" id="SSF54171">
    <property type="entry name" value="DNA-binding domain"/>
    <property type="match status" value="1"/>
</dbReference>
<dbReference type="HOGENOM" id="CLU_967602_0_0_1"/>
<dbReference type="GO" id="GO:0003700">
    <property type="term" value="F:DNA-binding transcription factor activity"/>
    <property type="evidence" value="ECO:0007669"/>
    <property type="project" value="InterPro"/>
</dbReference>
<dbReference type="InterPro" id="IPR016177">
    <property type="entry name" value="DNA-bd_dom_sf"/>
</dbReference>
<comment type="subcellular location">
    <subcellularLocation>
        <location evidence="1">Nucleus</location>
    </subcellularLocation>
</comment>
<reference evidence="8 9" key="1">
    <citation type="submission" date="2012-08" db="EMBL/GenBank/DDBJ databases">
        <title>Oryza genome evolution.</title>
        <authorList>
            <person name="Wing R.A."/>
        </authorList>
    </citation>
    <scope>NUCLEOTIDE SEQUENCE</scope>
</reference>
<evidence type="ECO:0000313" key="9">
    <source>
        <dbReference type="Proteomes" id="UP000032180"/>
    </source>
</evidence>
<keyword evidence="9" id="KW-1185">Reference proteome</keyword>
<dbReference type="STRING" id="77586.A0A0D9WSE0"/>
<evidence type="ECO:0000256" key="2">
    <source>
        <dbReference type="ARBA" id="ARBA00023015"/>
    </source>
</evidence>
<keyword evidence="5" id="KW-0539">Nucleus</keyword>
<feature type="compositionally biased region" description="Low complexity" evidence="6">
    <location>
        <begin position="162"/>
        <end position="171"/>
    </location>
</feature>
<dbReference type="Gene3D" id="3.30.730.10">
    <property type="entry name" value="AP2/ERF domain"/>
    <property type="match status" value="1"/>
</dbReference>
<reference evidence="8" key="3">
    <citation type="submission" date="2015-04" db="UniProtKB">
        <authorList>
            <consortium name="EnsemblPlants"/>
        </authorList>
    </citation>
    <scope>IDENTIFICATION</scope>
</reference>
<feature type="domain" description="AP2/ERF" evidence="7">
    <location>
        <begin position="24"/>
        <end position="86"/>
    </location>
</feature>
<feature type="region of interest" description="Disordered" evidence="6">
    <location>
        <begin position="162"/>
        <end position="186"/>
    </location>
</feature>
<keyword evidence="2" id="KW-0805">Transcription regulation</keyword>
<evidence type="ECO:0000256" key="5">
    <source>
        <dbReference type="ARBA" id="ARBA00023242"/>
    </source>
</evidence>
<dbReference type="GO" id="GO:0005634">
    <property type="term" value="C:nucleus"/>
    <property type="evidence" value="ECO:0007669"/>
    <property type="project" value="UniProtKB-SubCell"/>
</dbReference>
<dbReference type="InterPro" id="IPR001471">
    <property type="entry name" value="AP2/ERF_dom"/>
</dbReference>
<evidence type="ECO:0000259" key="7">
    <source>
        <dbReference type="PROSITE" id="PS51032"/>
    </source>
</evidence>
<dbReference type="GO" id="GO:0003677">
    <property type="term" value="F:DNA binding"/>
    <property type="evidence" value="ECO:0007669"/>
    <property type="project" value="UniProtKB-KW"/>
</dbReference>
<reference evidence="9" key="2">
    <citation type="submission" date="2013-12" db="EMBL/GenBank/DDBJ databases">
        <authorList>
            <person name="Yu Y."/>
            <person name="Lee S."/>
            <person name="de Baynast K."/>
            <person name="Wissotski M."/>
            <person name="Liu L."/>
            <person name="Talag J."/>
            <person name="Goicoechea J."/>
            <person name="Angelova A."/>
            <person name="Jetty R."/>
            <person name="Kudrna D."/>
            <person name="Golser W."/>
            <person name="Rivera L."/>
            <person name="Zhang J."/>
            <person name="Wing R."/>
        </authorList>
    </citation>
    <scope>NUCLEOTIDE SEQUENCE</scope>
</reference>
<dbReference type="PANTHER" id="PTHR31190:SF473">
    <property type="entry name" value="OS05G0437100 PROTEIN"/>
    <property type="match status" value="1"/>
</dbReference>
<evidence type="ECO:0000313" key="8">
    <source>
        <dbReference type="EnsemblPlants" id="LPERR06G18300.1"/>
    </source>
</evidence>
<evidence type="ECO:0000256" key="4">
    <source>
        <dbReference type="ARBA" id="ARBA00023163"/>
    </source>
</evidence>
<evidence type="ECO:0000256" key="1">
    <source>
        <dbReference type="ARBA" id="ARBA00004123"/>
    </source>
</evidence>
<dbReference type="PANTHER" id="PTHR31190">
    <property type="entry name" value="DNA-BINDING DOMAIN"/>
    <property type="match status" value="1"/>
</dbReference>
<dbReference type="SMART" id="SM00380">
    <property type="entry name" value="AP2"/>
    <property type="match status" value="1"/>
</dbReference>
<keyword evidence="3" id="KW-0238">DNA-binding</keyword>
<name>A0A0D9WSE0_9ORYZ</name>
<dbReference type="EnsemblPlants" id="LPERR06G18300.1">
    <property type="protein sequence ID" value="LPERR06G18300.1"/>
    <property type="gene ID" value="LPERR06G18300"/>
</dbReference>
<evidence type="ECO:0000256" key="6">
    <source>
        <dbReference type="SAM" id="MobiDB-lite"/>
    </source>
</evidence>
<dbReference type="AlphaFoldDB" id="A0A0D9WSE0"/>
<feature type="compositionally biased region" description="Basic and acidic residues" evidence="6">
    <location>
        <begin position="173"/>
        <end position="184"/>
    </location>
</feature>
<dbReference type="Pfam" id="PF00847">
    <property type="entry name" value="AP2"/>
    <property type="match status" value="1"/>
</dbReference>
<dbReference type="PRINTS" id="PR00367">
    <property type="entry name" value="ETHRSPELEMNT"/>
</dbReference>
<accession>A0A0D9WSE0</accession>
<keyword evidence="4" id="KW-0804">Transcription</keyword>
<dbReference type="Proteomes" id="UP000032180">
    <property type="component" value="Chromosome 6"/>
</dbReference>